<evidence type="ECO:0000256" key="11">
    <source>
        <dbReference type="PROSITE-ProRule" id="PRU00023"/>
    </source>
</evidence>
<dbReference type="AlphaFoldDB" id="A0A087T2J9"/>
<evidence type="ECO:0000256" key="6">
    <source>
        <dbReference type="ARBA" id="ARBA00022699"/>
    </source>
</evidence>
<keyword evidence="6" id="KW-0528">Neurotoxin</keyword>
<keyword evidence="3" id="KW-0268">Exocytosis</keyword>
<reference evidence="12 13" key="1">
    <citation type="submission" date="2013-11" db="EMBL/GenBank/DDBJ databases">
        <title>Genome sequencing of Stegodyphus mimosarum.</title>
        <authorList>
            <person name="Bechsgaard J."/>
        </authorList>
    </citation>
    <scope>NUCLEOTIDE SEQUENCE [LARGE SCALE GENOMIC DNA]</scope>
</reference>
<keyword evidence="11" id="KW-0040">ANK repeat</keyword>
<keyword evidence="9" id="KW-0539">Nucleus</keyword>
<gene>
    <name evidence="12" type="ORF">X975_15072</name>
</gene>
<evidence type="ECO:0000256" key="10">
    <source>
        <dbReference type="ARBA" id="ARBA00023298"/>
    </source>
</evidence>
<keyword evidence="5" id="KW-0433">Leucine-rich repeat</keyword>
<evidence type="ECO:0000313" key="13">
    <source>
        <dbReference type="Proteomes" id="UP000054359"/>
    </source>
</evidence>
<feature type="repeat" description="ANK" evidence="11">
    <location>
        <begin position="408"/>
        <end position="440"/>
    </location>
</feature>
<dbReference type="InterPro" id="IPR002110">
    <property type="entry name" value="Ankyrin_rpt"/>
</dbReference>
<accession>A0A087T2J9</accession>
<dbReference type="PRINTS" id="PR01415">
    <property type="entry name" value="ANKYRIN"/>
</dbReference>
<evidence type="ECO:0000256" key="1">
    <source>
        <dbReference type="ARBA" id="ARBA00004123"/>
    </source>
</evidence>
<dbReference type="InterPro" id="IPR052311">
    <property type="entry name" value="MMS22L-TONSL_complex_comp"/>
</dbReference>
<comment type="subcellular location">
    <subcellularLocation>
        <location evidence="1">Nucleus</location>
    </subcellularLocation>
    <subcellularLocation>
        <location evidence="2">Target cell membrane</location>
    </subcellularLocation>
</comment>
<proteinExistence type="predicted"/>
<dbReference type="Gene3D" id="1.25.40.20">
    <property type="entry name" value="Ankyrin repeat-containing domain"/>
    <property type="match status" value="1"/>
</dbReference>
<dbReference type="STRING" id="407821.A0A087T2J9"/>
<organism evidence="12 13">
    <name type="scientific">Stegodyphus mimosarum</name>
    <name type="common">African social velvet spider</name>
    <dbReference type="NCBI Taxonomy" id="407821"/>
    <lineage>
        <taxon>Eukaryota</taxon>
        <taxon>Metazoa</taxon>
        <taxon>Ecdysozoa</taxon>
        <taxon>Arthropoda</taxon>
        <taxon>Chelicerata</taxon>
        <taxon>Arachnida</taxon>
        <taxon>Araneae</taxon>
        <taxon>Araneomorphae</taxon>
        <taxon>Entelegynae</taxon>
        <taxon>Eresoidea</taxon>
        <taxon>Eresidae</taxon>
        <taxon>Stegodyphus</taxon>
    </lineage>
</organism>
<name>A0A087T2J9_STEMI</name>
<keyword evidence="10" id="KW-0472">Membrane</keyword>
<dbReference type="Gene3D" id="1.25.40.10">
    <property type="entry name" value="Tetratricopeptide repeat domain"/>
    <property type="match status" value="2"/>
</dbReference>
<dbReference type="GO" id="GO:0044218">
    <property type="term" value="C:other organism cell membrane"/>
    <property type="evidence" value="ECO:0007669"/>
    <property type="project" value="UniProtKB-KW"/>
</dbReference>
<evidence type="ECO:0000256" key="9">
    <source>
        <dbReference type="ARBA" id="ARBA00023242"/>
    </source>
</evidence>
<dbReference type="GO" id="GO:0006887">
    <property type="term" value="P:exocytosis"/>
    <property type="evidence" value="ECO:0007669"/>
    <property type="project" value="UniProtKB-KW"/>
</dbReference>
<dbReference type="PROSITE" id="PS50088">
    <property type="entry name" value="ANK_REPEAT"/>
    <property type="match status" value="2"/>
</dbReference>
<dbReference type="InterPro" id="IPR019734">
    <property type="entry name" value="TPR_rpt"/>
</dbReference>
<keyword evidence="10" id="KW-1053">Target membrane</keyword>
<dbReference type="PANTHER" id="PTHR46358">
    <property type="entry name" value="TONSOKU-LIKE PROTEIN"/>
    <property type="match status" value="1"/>
</dbReference>
<dbReference type="InterPro" id="IPR011990">
    <property type="entry name" value="TPR-like_helical_dom_sf"/>
</dbReference>
<dbReference type="GO" id="GO:0044231">
    <property type="term" value="C:host cell presynaptic membrane"/>
    <property type="evidence" value="ECO:0007669"/>
    <property type="project" value="UniProtKB-KW"/>
</dbReference>
<keyword evidence="4" id="KW-1052">Target cell membrane</keyword>
<dbReference type="PROSITE" id="PS50297">
    <property type="entry name" value="ANK_REP_REGION"/>
    <property type="match status" value="2"/>
</dbReference>
<evidence type="ECO:0000256" key="2">
    <source>
        <dbReference type="ARBA" id="ARBA00004175"/>
    </source>
</evidence>
<dbReference type="GO" id="GO:0031297">
    <property type="term" value="P:replication fork processing"/>
    <property type="evidence" value="ECO:0007669"/>
    <property type="project" value="TreeGrafter"/>
</dbReference>
<keyword evidence="8" id="KW-0638">Presynaptic neurotoxin</keyword>
<keyword evidence="7" id="KW-0677">Repeat</keyword>
<dbReference type="Pfam" id="PF13424">
    <property type="entry name" value="TPR_12"/>
    <property type="match status" value="1"/>
</dbReference>
<dbReference type="SUPFAM" id="SSF48403">
    <property type="entry name" value="Ankyrin repeat"/>
    <property type="match status" value="1"/>
</dbReference>
<feature type="non-terminal residue" evidence="12">
    <location>
        <position position="473"/>
    </location>
</feature>
<dbReference type="OMA" id="RAMESEC"/>
<dbReference type="GO" id="GO:0043596">
    <property type="term" value="C:nuclear replication fork"/>
    <property type="evidence" value="ECO:0007669"/>
    <property type="project" value="TreeGrafter"/>
</dbReference>
<sequence>MKYLFETEGDCPKDNSNKTLDQAEKAYVQALELSEGLKSTLSGREYAEMRARLLLNLGLVCEQRGNLSGCAENIRHAIFLASKYDLHEDLNRCQYSLATVYQKHKQYSCALRLLDGAIVSAGKLHDIPLKCEALVTKASILISLKDFEGGKLCLKTAYKLHSPIPEDHKKITSDLKITVGLCISQKKLLNLNRSDHHERKILLEKIADALASLNCYKLAIEYYSSVLKCMEEIGSPKNEKAPIYFSLAQTYYDDGDPSKALEFLQIELNCNENKPSEQIKTLWKMADILEEKQNFEECEKKLIKAVSLAEEIESDKFMYRTLEKLLTYYQNNKLNAKAESIKAQLEILQLRTFSNSDESDVEDECEDPFADIHLSEISDIQSETEEDMDLAARSKRRPKKAVTKVNEKGETPLHQACINGNFNMVKRLVESGHPVNTRDFCGWTPLHEACNYGYYDIVEYLLEKGAHINDRGG</sequence>
<keyword evidence="13" id="KW-1185">Reference proteome</keyword>
<dbReference type="SMART" id="SM00248">
    <property type="entry name" value="ANK"/>
    <property type="match status" value="2"/>
</dbReference>
<dbReference type="SMART" id="SM00028">
    <property type="entry name" value="TPR"/>
    <property type="match status" value="5"/>
</dbReference>
<feature type="repeat" description="ANK" evidence="11">
    <location>
        <begin position="441"/>
        <end position="473"/>
    </location>
</feature>
<dbReference type="EMBL" id="KK113100">
    <property type="protein sequence ID" value="KFM59338.1"/>
    <property type="molecule type" value="Genomic_DNA"/>
</dbReference>
<evidence type="ECO:0000256" key="3">
    <source>
        <dbReference type="ARBA" id="ARBA00022483"/>
    </source>
</evidence>
<dbReference type="PANTHER" id="PTHR46358:SF1">
    <property type="entry name" value="TONSOKU-LIKE PROTEIN"/>
    <property type="match status" value="1"/>
</dbReference>
<dbReference type="GO" id="GO:0000724">
    <property type="term" value="P:double-strand break repair via homologous recombination"/>
    <property type="evidence" value="ECO:0007669"/>
    <property type="project" value="TreeGrafter"/>
</dbReference>
<keyword evidence="8" id="KW-0800">Toxin</keyword>
<evidence type="ECO:0000256" key="4">
    <source>
        <dbReference type="ARBA" id="ARBA00022537"/>
    </source>
</evidence>
<evidence type="ECO:0000256" key="8">
    <source>
        <dbReference type="ARBA" id="ARBA00023028"/>
    </source>
</evidence>
<dbReference type="Pfam" id="PF12796">
    <property type="entry name" value="Ank_2"/>
    <property type="match status" value="1"/>
</dbReference>
<dbReference type="OrthoDB" id="2384350at2759"/>
<dbReference type="InterPro" id="IPR036770">
    <property type="entry name" value="Ankyrin_rpt-contain_sf"/>
</dbReference>
<dbReference type="Proteomes" id="UP000054359">
    <property type="component" value="Unassembled WGS sequence"/>
</dbReference>
<protein>
    <submittedName>
        <fullName evidence="12">Tonsoku-like protein</fullName>
    </submittedName>
</protein>
<evidence type="ECO:0000313" key="12">
    <source>
        <dbReference type="EMBL" id="KFM59338.1"/>
    </source>
</evidence>
<evidence type="ECO:0000256" key="5">
    <source>
        <dbReference type="ARBA" id="ARBA00022614"/>
    </source>
</evidence>
<evidence type="ECO:0000256" key="7">
    <source>
        <dbReference type="ARBA" id="ARBA00022737"/>
    </source>
</evidence>
<dbReference type="SUPFAM" id="SSF48452">
    <property type="entry name" value="TPR-like"/>
    <property type="match status" value="2"/>
</dbReference>